<dbReference type="SUPFAM" id="SSF46894">
    <property type="entry name" value="C-terminal effector domain of the bipartite response regulators"/>
    <property type="match status" value="1"/>
</dbReference>
<comment type="caution">
    <text evidence="2">The sequence shown here is derived from an EMBL/GenBank/DDBJ whole genome shotgun (WGS) entry which is preliminary data.</text>
</comment>
<proteinExistence type="predicted"/>
<dbReference type="SMART" id="SM00421">
    <property type="entry name" value="HTH_LUXR"/>
    <property type="match status" value="1"/>
</dbReference>
<accession>A0A2T7TG36</accession>
<evidence type="ECO:0000313" key="2">
    <source>
        <dbReference type="EMBL" id="PVE14120.1"/>
    </source>
</evidence>
<dbReference type="OrthoDB" id="4266042at2"/>
<dbReference type="GO" id="GO:0006355">
    <property type="term" value="P:regulation of DNA-templated transcription"/>
    <property type="evidence" value="ECO:0007669"/>
    <property type="project" value="InterPro"/>
</dbReference>
<keyword evidence="3" id="KW-1185">Reference proteome</keyword>
<evidence type="ECO:0000259" key="1">
    <source>
        <dbReference type="SMART" id="SM00421"/>
    </source>
</evidence>
<dbReference type="GO" id="GO:0003677">
    <property type="term" value="F:DNA binding"/>
    <property type="evidence" value="ECO:0007669"/>
    <property type="project" value="InterPro"/>
</dbReference>
<gene>
    <name evidence="2" type="ORF">Y717_25215</name>
</gene>
<dbReference type="InterPro" id="IPR036388">
    <property type="entry name" value="WH-like_DNA-bd_sf"/>
</dbReference>
<feature type="domain" description="HTH luxR-type" evidence="1">
    <location>
        <begin position="184"/>
        <end position="241"/>
    </location>
</feature>
<dbReference type="AlphaFoldDB" id="A0A2T7TG36"/>
<dbReference type="EMBL" id="AZSP01000006">
    <property type="protein sequence ID" value="PVE14120.1"/>
    <property type="molecule type" value="Genomic_DNA"/>
</dbReference>
<dbReference type="Gene3D" id="1.10.10.10">
    <property type="entry name" value="Winged helix-like DNA-binding domain superfamily/Winged helix DNA-binding domain"/>
    <property type="match status" value="1"/>
</dbReference>
<dbReference type="Proteomes" id="UP000245992">
    <property type="component" value="Unassembled WGS sequence"/>
</dbReference>
<sequence length="251" mass="26685">MLIDYATAWSVSGSADEMEHNLARIQQLIEMTMSAHRRRTSVVPLSGRSGESMATAAERLIPAAKGDVAVMISGNGGEAHALYAAIGRAAPRVRTGTTLRLLCPARLPAGTPHRPDCEVRVTAAPLQEAVILGGRLVLAHPDSGDGTPQAAVIRTPLVVRATESLFAAAWTAAVPLDAHLRLGPRAHAETSRRVLEHLRSGSTDDVAARELNVSLRTYRRHVAEIMRGLGASSRFQAGARAIELGLLPPLE</sequence>
<dbReference type="InterPro" id="IPR000792">
    <property type="entry name" value="Tscrpt_reg_LuxR_C"/>
</dbReference>
<evidence type="ECO:0000313" key="3">
    <source>
        <dbReference type="Proteomes" id="UP000245992"/>
    </source>
</evidence>
<dbReference type="STRING" id="1440053.GCA_000718095_05250"/>
<dbReference type="RefSeq" id="WP_030354224.1">
    <property type="nucleotide sequence ID" value="NZ_AZSP01000006.1"/>
</dbReference>
<protein>
    <recommendedName>
        <fullName evidence="1">HTH luxR-type domain-containing protein</fullName>
    </recommendedName>
</protein>
<organism evidence="2 3">
    <name type="scientific">Streptomyces scopuliridis RB72</name>
    <dbReference type="NCBI Taxonomy" id="1440053"/>
    <lineage>
        <taxon>Bacteria</taxon>
        <taxon>Bacillati</taxon>
        <taxon>Actinomycetota</taxon>
        <taxon>Actinomycetes</taxon>
        <taxon>Kitasatosporales</taxon>
        <taxon>Streptomycetaceae</taxon>
        <taxon>Streptomyces</taxon>
    </lineage>
</organism>
<reference evidence="2 3" key="1">
    <citation type="submission" date="2013-12" db="EMBL/GenBank/DDBJ databases">
        <title>Annotated genome of Streptomyces scopuliridis.</title>
        <authorList>
            <person name="Olson J.B."/>
        </authorList>
    </citation>
    <scope>NUCLEOTIDE SEQUENCE [LARGE SCALE GENOMIC DNA]</scope>
    <source>
        <strain evidence="2 3">RB72</strain>
    </source>
</reference>
<dbReference type="InterPro" id="IPR016032">
    <property type="entry name" value="Sig_transdc_resp-reg_C-effctor"/>
</dbReference>
<name>A0A2T7TG36_9ACTN</name>